<dbReference type="Pfam" id="PF03069">
    <property type="entry name" value="FmdA_AmdA"/>
    <property type="match status" value="1"/>
</dbReference>
<dbReference type="PANTHER" id="PTHR31891:SF1">
    <property type="entry name" value="FORMAMIDASE C869.04-RELATED"/>
    <property type="match status" value="1"/>
</dbReference>
<dbReference type="Gene3D" id="2.60.120.580">
    <property type="entry name" value="Acetamidase/Formamidase-like domains"/>
    <property type="match status" value="2"/>
</dbReference>
<comment type="caution">
    <text evidence="1">The sequence shown here is derived from an EMBL/GenBank/DDBJ whole genome shotgun (WGS) entry which is preliminary data.</text>
</comment>
<dbReference type="InterPro" id="IPR004304">
    <property type="entry name" value="FmdA_AmdA"/>
</dbReference>
<dbReference type="GO" id="GO:0016811">
    <property type="term" value="F:hydrolase activity, acting on carbon-nitrogen (but not peptide) bonds, in linear amides"/>
    <property type="evidence" value="ECO:0007669"/>
    <property type="project" value="InterPro"/>
</dbReference>
<organism evidence="1 2">
    <name type="scientific">Nocardia mexicana</name>
    <dbReference type="NCBI Taxonomy" id="279262"/>
    <lineage>
        <taxon>Bacteria</taxon>
        <taxon>Bacillati</taxon>
        <taxon>Actinomycetota</taxon>
        <taxon>Actinomycetes</taxon>
        <taxon>Mycobacteriales</taxon>
        <taxon>Nocardiaceae</taxon>
        <taxon>Nocardia</taxon>
    </lineage>
</organism>
<proteinExistence type="predicted"/>
<dbReference type="Proteomes" id="UP000255355">
    <property type="component" value="Unassembled WGS sequence"/>
</dbReference>
<evidence type="ECO:0000313" key="2">
    <source>
        <dbReference type="Proteomes" id="UP000255355"/>
    </source>
</evidence>
<accession>A0A370HFJ6</accession>
<evidence type="ECO:0000313" key="1">
    <source>
        <dbReference type="EMBL" id="RDI56017.1"/>
    </source>
</evidence>
<sequence>MGCAVTVLPAEALLSSTPDTVLWGELPCAADDPVTTVSPGDSLVIDSVSHEGMLEDQGRDPLRFFTERGIDAGAVLPDAIAVAAEVDHDPSRHGPHIVTGPIRVRGARPGDVLSITVERLELRADYGIVSNRHAKGALPERFPVDGSTDTLSILGRVDAAGRGVLPTGPGADRFVRFPLRPFLGITGVAVAVDRRVHSVPPGPHGGNIDISLLGVGSTVHLPVQVEGAVAYIGDPHYAQGDGEVALTAFEAPLRATLRFDLVPAAELAAPRRLWGETADLLIPIGLHEDLDEAMRACVHGAVDLLVAAGMHPAYAYAYLSAAGDFAVSQVVDQVCGIHGRIRKSDLADLTHHYSAQNAR</sequence>
<dbReference type="AlphaFoldDB" id="A0A370HFJ6"/>
<name>A0A370HFJ6_9NOCA</name>
<gene>
    <name evidence="1" type="ORF">DFR68_101854</name>
</gene>
<dbReference type="Gene3D" id="3.10.28.20">
    <property type="entry name" value="Acetamidase/Formamidase-like domains"/>
    <property type="match status" value="1"/>
</dbReference>
<dbReference type="OrthoDB" id="9785236at2"/>
<reference evidence="1 2" key="1">
    <citation type="submission" date="2018-07" db="EMBL/GenBank/DDBJ databases">
        <title>Genomic Encyclopedia of Type Strains, Phase IV (KMG-IV): sequencing the most valuable type-strain genomes for metagenomic binning, comparative biology and taxonomic classification.</title>
        <authorList>
            <person name="Goeker M."/>
        </authorList>
    </citation>
    <scope>NUCLEOTIDE SEQUENCE [LARGE SCALE GENOMIC DNA]</scope>
    <source>
        <strain evidence="1 2">DSM 44952</strain>
    </source>
</reference>
<dbReference type="SUPFAM" id="SSF141130">
    <property type="entry name" value="Acetamidase/Formamidase-like"/>
    <property type="match status" value="1"/>
</dbReference>
<dbReference type="EMBL" id="QQAZ01000001">
    <property type="protein sequence ID" value="RDI56017.1"/>
    <property type="molecule type" value="Genomic_DNA"/>
</dbReference>
<dbReference type="PANTHER" id="PTHR31891">
    <property type="entry name" value="FORMAMIDASE C869.04-RELATED"/>
    <property type="match status" value="1"/>
</dbReference>
<keyword evidence="2" id="KW-1185">Reference proteome</keyword>
<dbReference type="STRING" id="1210089.GCA_001613165_01860"/>
<protein>
    <submittedName>
        <fullName evidence="1">Acetamidase/formamidase</fullName>
    </submittedName>
</protein>